<reference evidence="11 12" key="1">
    <citation type="submission" date="2015-07" db="EMBL/GenBank/DDBJ databases">
        <title>Genome sequence of Leptolinea tardivitalis DSM 16556.</title>
        <authorList>
            <person name="Hemp J."/>
            <person name="Ward L.M."/>
            <person name="Pace L.A."/>
            <person name="Fischer W.W."/>
        </authorList>
    </citation>
    <scope>NUCLEOTIDE SEQUENCE [LARGE SCALE GENOMIC DNA]</scope>
    <source>
        <strain evidence="11 12">YMTK-2</strain>
    </source>
</reference>
<organism evidence="11 12">
    <name type="scientific">Leptolinea tardivitalis</name>
    <dbReference type="NCBI Taxonomy" id="229920"/>
    <lineage>
        <taxon>Bacteria</taxon>
        <taxon>Bacillati</taxon>
        <taxon>Chloroflexota</taxon>
        <taxon>Anaerolineae</taxon>
        <taxon>Anaerolineales</taxon>
        <taxon>Anaerolineaceae</taxon>
        <taxon>Leptolinea</taxon>
    </lineage>
</organism>
<keyword evidence="5" id="KW-0479">Metal-binding</keyword>
<keyword evidence="4" id="KW-0808">Transferase</keyword>
<evidence type="ECO:0000256" key="2">
    <source>
        <dbReference type="ARBA" id="ARBA00004679"/>
    </source>
</evidence>
<evidence type="ECO:0000256" key="9">
    <source>
        <dbReference type="ARBA" id="ARBA00038478"/>
    </source>
</evidence>
<evidence type="ECO:0000256" key="8">
    <source>
        <dbReference type="ARBA" id="ARBA00023152"/>
    </source>
</evidence>
<sequence length="386" mass="42040">MNIGILTGGGDVPGLNPCIKQVTYRALDEGHSVTGIFRGWGGLLNLNPSDPASLPANTIALDKLNTRTIDRTGGTILWSSRTNPAKTAPAKAPEFLRGNGFDPNAKTLDFTPHVLSVLAYLKLDVLIAIGGDDTLSYGARLHKEGFPVILIPKTMDNDVTGTDYCIGFSTAITRSISAINKLRTTTGSHERLGIIELFGRNAGHTSLVSAYLSSADRCLISEVPFEIEHLAELLMKDKRANPRNYAMLTVSEGARSVTGEIVEREKQSYDPYGHKKLGGIGQVIAADLERITGQATVPVALSFLMRSGPADTLDQMVARTFAHCAMDLLESRTFGRMVAVRDGRYTHVDASEPAIGPRQVDVEALYDKMEYRPRLKRALDLPMFLR</sequence>
<dbReference type="GO" id="GO:0046872">
    <property type="term" value="F:metal ion binding"/>
    <property type="evidence" value="ECO:0007669"/>
    <property type="project" value="UniProtKB-KW"/>
</dbReference>
<evidence type="ECO:0000256" key="4">
    <source>
        <dbReference type="ARBA" id="ARBA00022679"/>
    </source>
</evidence>
<dbReference type="Gene3D" id="3.40.50.460">
    <property type="entry name" value="Phosphofructokinase domain"/>
    <property type="match status" value="1"/>
</dbReference>
<name>A0A0P6XFT6_9CHLR</name>
<dbReference type="UniPathway" id="UPA00109">
    <property type="reaction ID" value="UER00182"/>
</dbReference>
<dbReference type="Pfam" id="PF00365">
    <property type="entry name" value="PFK"/>
    <property type="match status" value="1"/>
</dbReference>
<evidence type="ECO:0000313" key="11">
    <source>
        <dbReference type="EMBL" id="KPL74072.1"/>
    </source>
</evidence>
<dbReference type="SUPFAM" id="SSF53784">
    <property type="entry name" value="Phosphofructokinase"/>
    <property type="match status" value="1"/>
</dbReference>
<keyword evidence="8" id="KW-0324">Glycolysis</keyword>
<dbReference type="Gene3D" id="3.40.50.450">
    <property type="match status" value="1"/>
</dbReference>
<dbReference type="GO" id="GO:0048029">
    <property type="term" value="F:monosaccharide binding"/>
    <property type="evidence" value="ECO:0007669"/>
    <property type="project" value="TreeGrafter"/>
</dbReference>
<dbReference type="InterPro" id="IPR035966">
    <property type="entry name" value="PKF_sf"/>
</dbReference>
<dbReference type="GO" id="GO:0061621">
    <property type="term" value="P:canonical glycolysis"/>
    <property type="evidence" value="ECO:0007669"/>
    <property type="project" value="TreeGrafter"/>
</dbReference>
<dbReference type="GO" id="GO:0016208">
    <property type="term" value="F:AMP binding"/>
    <property type="evidence" value="ECO:0007669"/>
    <property type="project" value="TreeGrafter"/>
</dbReference>
<comment type="pathway">
    <text evidence="2">Carbohydrate degradation; glycolysis; D-glyceraldehyde 3-phosphate and glycerone phosphate from D-glucose: step 3/4.</text>
</comment>
<dbReference type="GO" id="GO:0070095">
    <property type="term" value="F:fructose-6-phosphate binding"/>
    <property type="evidence" value="ECO:0007669"/>
    <property type="project" value="TreeGrafter"/>
</dbReference>
<comment type="similarity">
    <text evidence="9">Belongs to the phosphofructokinase type A (PFKA) family.</text>
</comment>
<dbReference type="PRINTS" id="PR00476">
    <property type="entry name" value="PHFRCTKINASE"/>
</dbReference>
<dbReference type="InterPro" id="IPR000023">
    <property type="entry name" value="Phosphofructokinase_dom"/>
</dbReference>
<gene>
    <name evidence="11" type="ORF">ADM99_02250</name>
</gene>
<dbReference type="EMBL" id="LGCK01000004">
    <property type="protein sequence ID" value="KPL74072.1"/>
    <property type="molecule type" value="Genomic_DNA"/>
</dbReference>
<dbReference type="PANTHER" id="PTHR13697:SF52">
    <property type="entry name" value="ATP-DEPENDENT 6-PHOSPHOFRUCTOKINASE 3"/>
    <property type="match status" value="1"/>
</dbReference>
<dbReference type="GO" id="GO:0005945">
    <property type="term" value="C:6-phosphofructokinase complex"/>
    <property type="evidence" value="ECO:0007669"/>
    <property type="project" value="TreeGrafter"/>
</dbReference>
<keyword evidence="6 11" id="KW-0418">Kinase</keyword>
<evidence type="ECO:0000313" key="12">
    <source>
        <dbReference type="Proteomes" id="UP000050430"/>
    </source>
</evidence>
<keyword evidence="7" id="KW-0460">Magnesium</keyword>
<dbReference type="GO" id="GO:0006002">
    <property type="term" value="P:fructose 6-phosphate metabolic process"/>
    <property type="evidence" value="ECO:0007669"/>
    <property type="project" value="InterPro"/>
</dbReference>
<feature type="domain" description="Phosphofructokinase" evidence="10">
    <location>
        <begin position="2"/>
        <end position="329"/>
    </location>
</feature>
<dbReference type="AlphaFoldDB" id="A0A0P6XFT6"/>
<comment type="caution">
    <text evidence="11">The sequence shown here is derived from an EMBL/GenBank/DDBJ whole genome shotgun (WGS) entry which is preliminary data.</text>
</comment>
<evidence type="ECO:0000256" key="7">
    <source>
        <dbReference type="ARBA" id="ARBA00022842"/>
    </source>
</evidence>
<evidence type="ECO:0000259" key="10">
    <source>
        <dbReference type="Pfam" id="PF00365"/>
    </source>
</evidence>
<keyword evidence="12" id="KW-1185">Reference proteome</keyword>
<evidence type="ECO:0000256" key="5">
    <source>
        <dbReference type="ARBA" id="ARBA00022723"/>
    </source>
</evidence>
<evidence type="ECO:0000256" key="3">
    <source>
        <dbReference type="ARBA" id="ARBA00022490"/>
    </source>
</evidence>
<dbReference type="GO" id="GO:0042802">
    <property type="term" value="F:identical protein binding"/>
    <property type="evidence" value="ECO:0007669"/>
    <property type="project" value="TreeGrafter"/>
</dbReference>
<protein>
    <submittedName>
        <fullName evidence="11">Phosphofructokinase</fullName>
    </submittedName>
</protein>
<dbReference type="GO" id="GO:0030388">
    <property type="term" value="P:fructose 1,6-bisphosphate metabolic process"/>
    <property type="evidence" value="ECO:0007669"/>
    <property type="project" value="TreeGrafter"/>
</dbReference>
<dbReference type="GO" id="GO:0003872">
    <property type="term" value="F:6-phosphofructokinase activity"/>
    <property type="evidence" value="ECO:0007669"/>
    <property type="project" value="InterPro"/>
</dbReference>
<evidence type="ECO:0000256" key="6">
    <source>
        <dbReference type="ARBA" id="ARBA00022777"/>
    </source>
</evidence>
<dbReference type="Proteomes" id="UP000050430">
    <property type="component" value="Unassembled WGS sequence"/>
</dbReference>
<dbReference type="RefSeq" id="WP_062423048.1">
    <property type="nucleotide sequence ID" value="NZ_BBYA01000012.1"/>
</dbReference>
<accession>A0A0P6XFT6</accession>
<dbReference type="STRING" id="229920.ADM99_02250"/>
<proteinExistence type="inferred from homology"/>
<dbReference type="PATRIC" id="fig|229920.5.peg.3377"/>
<dbReference type="PIRSF" id="PIRSF000532">
    <property type="entry name" value="ATP_PFK_prok"/>
    <property type="match status" value="1"/>
</dbReference>
<dbReference type="GO" id="GO:0005524">
    <property type="term" value="F:ATP binding"/>
    <property type="evidence" value="ECO:0007669"/>
    <property type="project" value="InterPro"/>
</dbReference>
<dbReference type="InterPro" id="IPR022953">
    <property type="entry name" value="ATP_PFK"/>
</dbReference>
<evidence type="ECO:0000256" key="1">
    <source>
        <dbReference type="ARBA" id="ARBA00001946"/>
    </source>
</evidence>
<dbReference type="InterPro" id="IPR012003">
    <property type="entry name" value="ATP_PFK_prok-type"/>
</dbReference>
<keyword evidence="3" id="KW-0963">Cytoplasm</keyword>
<comment type="cofactor">
    <cofactor evidence="1">
        <name>Mg(2+)</name>
        <dbReference type="ChEBI" id="CHEBI:18420"/>
    </cofactor>
</comment>
<dbReference type="PANTHER" id="PTHR13697">
    <property type="entry name" value="PHOSPHOFRUCTOKINASE"/>
    <property type="match status" value="1"/>
</dbReference>
<dbReference type="OrthoDB" id="9802503at2"/>